<evidence type="ECO:0000313" key="2">
    <source>
        <dbReference type="EMBL" id="TDL15709.1"/>
    </source>
</evidence>
<proteinExistence type="predicted"/>
<evidence type="ECO:0000313" key="3">
    <source>
        <dbReference type="Proteomes" id="UP000294933"/>
    </source>
</evidence>
<organism evidence="2 3">
    <name type="scientific">Rickenella mellea</name>
    <dbReference type="NCBI Taxonomy" id="50990"/>
    <lineage>
        <taxon>Eukaryota</taxon>
        <taxon>Fungi</taxon>
        <taxon>Dikarya</taxon>
        <taxon>Basidiomycota</taxon>
        <taxon>Agaricomycotina</taxon>
        <taxon>Agaricomycetes</taxon>
        <taxon>Hymenochaetales</taxon>
        <taxon>Rickenellaceae</taxon>
        <taxon>Rickenella</taxon>
    </lineage>
</organism>
<dbReference type="AlphaFoldDB" id="A0A4Y7PMA5"/>
<name>A0A4Y7PMA5_9AGAM</name>
<sequence length="135" mass="15243">MAEWPASIPGFGRSFEDLSDCFYSNQQTSSPPFRGEPFCKQRPALERIPTEIIVTPPVSPSQPNAETMLKQHGIKVRDFGFEPVLPPVPTVHRKPRTTSTNHRGLKRSFENSGEGEPQRKLPKLQATNMGGFYRY</sequence>
<protein>
    <submittedName>
        <fullName evidence="2">Uncharacterized protein</fullName>
    </submittedName>
</protein>
<evidence type="ECO:0000256" key="1">
    <source>
        <dbReference type="SAM" id="MobiDB-lite"/>
    </source>
</evidence>
<dbReference type="Proteomes" id="UP000294933">
    <property type="component" value="Unassembled WGS sequence"/>
</dbReference>
<gene>
    <name evidence="2" type="ORF">BD410DRAFT_808706</name>
</gene>
<keyword evidence="3" id="KW-1185">Reference proteome</keyword>
<dbReference type="VEuPathDB" id="FungiDB:BD410DRAFT_808706"/>
<feature type="region of interest" description="Disordered" evidence="1">
    <location>
        <begin position="85"/>
        <end position="135"/>
    </location>
</feature>
<dbReference type="EMBL" id="ML170265">
    <property type="protein sequence ID" value="TDL15709.1"/>
    <property type="molecule type" value="Genomic_DNA"/>
</dbReference>
<dbReference type="OrthoDB" id="3232876at2759"/>
<accession>A0A4Y7PMA5</accession>
<reference evidence="2 3" key="1">
    <citation type="submission" date="2018-06" db="EMBL/GenBank/DDBJ databases">
        <title>A transcriptomic atlas of mushroom development highlights an independent origin of complex multicellularity.</title>
        <authorList>
            <consortium name="DOE Joint Genome Institute"/>
            <person name="Krizsan K."/>
            <person name="Almasi E."/>
            <person name="Merenyi Z."/>
            <person name="Sahu N."/>
            <person name="Viragh M."/>
            <person name="Koszo T."/>
            <person name="Mondo S."/>
            <person name="Kiss B."/>
            <person name="Balint B."/>
            <person name="Kues U."/>
            <person name="Barry K."/>
            <person name="Hegedus J.C."/>
            <person name="Henrissat B."/>
            <person name="Johnson J."/>
            <person name="Lipzen A."/>
            <person name="Ohm R."/>
            <person name="Nagy I."/>
            <person name="Pangilinan J."/>
            <person name="Yan J."/>
            <person name="Xiong Y."/>
            <person name="Grigoriev I.V."/>
            <person name="Hibbett D.S."/>
            <person name="Nagy L.G."/>
        </authorList>
    </citation>
    <scope>NUCLEOTIDE SEQUENCE [LARGE SCALE GENOMIC DNA]</scope>
    <source>
        <strain evidence="2 3">SZMC22713</strain>
    </source>
</reference>